<dbReference type="Gene3D" id="3.40.50.300">
    <property type="entry name" value="P-loop containing nucleotide triphosphate hydrolases"/>
    <property type="match status" value="1"/>
</dbReference>
<reference evidence="9" key="1">
    <citation type="submission" date="2015-12" db="EMBL/GenBank/DDBJ databases">
        <authorList>
            <person name="Tikhonova T.V."/>
            <person name="Pavlov A.R."/>
            <person name="Beletsky A.V."/>
            <person name="Mardanov A.V."/>
            <person name="Sorokin D.Y."/>
            <person name="Ravin N.V."/>
            <person name="Popov V.O."/>
        </authorList>
    </citation>
    <scope>NUCLEOTIDE SEQUENCE</scope>
    <source>
        <strain evidence="9">DSM 14787</strain>
    </source>
</reference>
<accession>L0DY84</accession>
<dbReference type="InterPro" id="IPR027417">
    <property type="entry name" value="P-loop_NTPase"/>
</dbReference>
<evidence type="ECO:0000256" key="5">
    <source>
        <dbReference type="ARBA" id="ARBA00022741"/>
    </source>
</evidence>
<dbReference type="RefSeq" id="WP_015259673.1">
    <property type="nucleotide sequence ID" value="NC_019902.2"/>
</dbReference>
<dbReference type="OrthoDB" id="9778364at2"/>
<comment type="function">
    <text evidence="1">DNA-dependent ATPase that plays important roles in cellular responses to stalled DNA replication processes.</text>
</comment>
<dbReference type="CDD" id="cd00009">
    <property type="entry name" value="AAA"/>
    <property type="match status" value="1"/>
</dbReference>
<keyword evidence="4" id="KW-0235">DNA replication</keyword>
<organism evidence="9 10">
    <name type="scientific">Thioalkalivibrio nitratireducens (strain DSM 14787 / UNIQEM 213 / ALEN2)</name>
    <dbReference type="NCBI Taxonomy" id="1255043"/>
    <lineage>
        <taxon>Bacteria</taxon>
        <taxon>Pseudomonadati</taxon>
        <taxon>Pseudomonadota</taxon>
        <taxon>Gammaproteobacteria</taxon>
        <taxon>Chromatiales</taxon>
        <taxon>Ectothiorhodospiraceae</taxon>
        <taxon>Thioalkalivibrio</taxon>
    </lineage>
</organism>
<dbReference type="GO" id="GO:0006261">
    <property type="term" value="P:DNA-templated DNA replication"/>
    <property type="evidence" value="ECO:0007669"/>
    <property type="project" value="TreeGrafter"/>
</dbReference>
<dbReference type="Pfam" id="PF00004">
    <property type="entry name" value="AAA"/>
    <property type="match status" value="1"/>
</dbReference>
<dbReference type="GO" id="GO:0003677">
    <property type="term" value="F:DNA binding"/>
    <property type="evidence" value="ECO:0007669"/>
    <property type="project" value="InterPro"/>
</dbReference>
<evidence type="ECO:0000256" key="3">
    <source>
        <dbReference type="ARBA" id="ARBA00020776"/>
    </source>
</evidence>
<keyword evidence="6" id="KW-0067">ATP-binding</keyword>
<dbReference type="SMART" id="SM00382">
    <property type="entry name" value="AAA"/>
    <property type="match status" value="1"/>
</dbReference>
<dbReference type="GO" id="GO:0000731">
    <property type="term" value="P:DNA synthesis involved in DNA repair"/>
    <property type="evidence" value="ECO:0007669"/>
    <property type="project" value="TreeGrafter"/>
</dbReference>
<dbReference type="Pfam" id="PF16193">
    <property type="entry name" value="AAA_assoc_2"/>
    <property type="match status" value="1"/>
</dbReference>
<sequence length="467" mass="49726">MTPGPASDDLFGDPVSTGSGEGRGTPGPSGTPDDTVPLAERMRPRSLDEVLGQEHLLGPQAPLRQAIERGQPPSMILWGSPGCGKTTLARLAADTGALAFATLSAVLAGVKDVRAVVDQARVRRSGSGQGTLLFIDEIHRFNKAQQDALLPHIEDGTIRFIGATTENPSFALNNALLSRLRVYRLQPVGAGAIAALLRAALQDRERGLGGRGLRLADEWIERLAAAADGDARRALNWLETAADLADGGEISAEALRAVMGAQALQFDRQGDAFYDQVSALHKSVRGSDPDGAAYWLVRMLDAGCDPDYLGRRLLRMAWEDIGLAAVGIAGRVLAAWETVERLGRPEADLALVQVAIELACAPKSNSAYAALGAVRAAIADTGSLPVPLHLRNAPTALMKEQGFGAGYRYDHDEPDGFARGQTYLPEEILERSFYRPGEQGTERILADRLRALGRGQPPEPDAGEGRS</sequence>
<evidence type="ECO:0000256" key="6">
    <source>
        <dbReference type="ARBA" id="ARBA00022840"/>
    </source>
</evidence>
<feature type="region of interest" description="Disordered" evidence="7">
    <location>
        <begin position="1"/>
        <end position="38"/>
    </location>
</feature>
<dbReference type="InterPro" id="IPR003959">
    <property type="entry name" value="ATPase_AAA_core"/>
</dbReference>
<dbReference type="eggNOG" id="COG2256">
    <property type="taxonomic scope" value="Bacteria"/>
</dbReference>
<dbReference type="HOGENOM" id="CLU_017985_0_3_6"/>
<keyword evidence="10" id="KW-1185">Reference proteome</keyword>
<dbReference type="Gene3D" id="1.10.3710.10">
    <property type="entry name" value="DNA polymerase III clamp loader subunits, C-terminal domain"/>
    <property type="match status" value="1"/>
</dbReference>
<evidence type="ECO:0000256" key="1">
    <source>
        <dbReference type="ARBA" id="ARBA00002393"/>
    </source>
</evidence>
<evidence type="ECO:0000259" key="8">
    <source>
        <dbReference type="SMART" id="SM00382"/>
    </source>
</evidence>
<dbReference type="InterPro" id="IPR051314">
    <property type="entry name" value="AAA_ATPase_RarA/MGS1/WRNIP1"/>
</dbReference>
<dbReference type="Gene3D" id="1.20.272.10">
    <property type="match status" value="1"/>
</dbReference>
<dbReference type="SUPFAM" id="SSF52540">
    <property type="entry name" value="P-loop containing nucleoside triphosphate hydrolases"/>
    <property type="match status" value="1"/>
</dbReference>
<proteinExistence type="inferred from homology"/>
<dbReference type="EMBL" id="CP003989">
    <property type="protein sequence ID" value="AGA34564.1"/>
    <property type="molecule type" value="Genomic_DNA"/>
</dbReference>
<dbReference type="KEGG" id="tni:TVNIR_2927"/>
<dbReference type="InterPro" id="IPR021886">
    <property type="entry name" value="MgsA_C"/>
</dbReference>
<dbReference type="InterPro" id="IPR003593">
    <property type="entry name" value="AAA+_ATPase"/>
</dbReference>
<dbReference type="PATRIC" id="fig|1255043.3.peg.2953"/>
<dbReference type="PANTHER" id="PTHR13779:SF7">
    <property type="entry name" value="ATPASE WRNIP1"/>
    <property type="match status" value="1"/>
</dbReference>
<feature type="domain" description="AAA+ ATPase" evidence="8">
    <location>
        <begin position="71"/>
        <end position="188"/>
    </location>
</feature>
<dbReference type="FunFam" id="3.40.50.300:FF:000137">
    <property type="entry name" value="Replication-associated recombination protein A"/>
    <property type="match status" value="1"/>
</dbReference>
<evidence type="ECO:0000256" key="4">
    <source>
        <dbReference type="ARBA" id="ARBA00022705"/>
    </source>
</evidence>
<name>L0DY84_THIND</name>
<evidence type="ECO:0000256" key="7">
    <source>
        <dbReference type="SAM" id="MobiDB-lite"/>
    </source>
</evidence>
<evidence type="ECO:0000313" key="9">
    <source>
        <dbReference type="EMBL" id="AGA34564.1"/>
    </source>
</evidence>
<dbReference type="FunFam" id="1.20.272.10:FF:000001">
    <property type="entry name" value="Putative AAA family ATPase"/>
    <property type="match status" value="1"/>
</dbReference>
<dbReference type="AlphaFoldDB" id="L0DY84"/>
<dbReference type="SUPFAM" id="SSF48019">
    <property type="entry name" value="post-AAA+ oligomerization domain-like"/>
    <property type="match status" value="1"/>
</dbReference>
<dbReference type="Pfam" id="PF12002">
    <property type="entry name" value="MgsA_C"/>
    <property type="match status" value="1"/>
</dbReference>
<comment type="similarity">
    <text evidence="2">Belongs to the AAA ATPase family. RarA/MGS1/WRNIP1 subfamily.</text>
</comment>
<dbReference type="GO" id="GO:0005524">
    <property type="term" value="F:ATP binding"/>
    <property type="evidence" value="ECO:0007669"/>
    <property type="project" value="UniProtKB-KW"/>
</dbReference>
<evidence type="ECO:0000313" key="10">
    <source>
        <dbReference type="Proteomes" id="UP000010809"/>
    </source>
</evidence>
<dbReference type="PANTHER" id="PTHR13779">
    <property type="entry name" value="WERNER HELICASE-INTERACTING PROTEIN 1 FAMILY MEMBER"/>
    <property type="match status" value="1"/>
</dbReference>
<dbReference type="STRING" id="1255043.TVNIR_2927"/>
<dbReference type="GO" id="GO:0016887">
    <property type="term" value="F:ATP hydrolysis activity"/>
    <property type="evidence" value="ECO:0007669"/>
    <property type="project" value="InterPro"/>
</dbReference>
<dbReference type="InterPro" id="IPR032423">
    <property type="entry name" value="AAA_assoc_2"/>
</dbReference>
<dbReference type="GO" id="GO:0017116">
    <property type="term" value="F:single-stranded DNA helicase activity"/>
    <property type="evidence" value="ECO:0007669"/>
    <property type="project" value="TreeGrafter"/>
</dbReference>
<dbReference type="Gene3D" id="1.10.8.60">
    <property type="match status" value="1"/>
</dbReference>
<dbReference type="GO" id="GO:0008047">
    <property type="term" value="F:enzyme activator activity"/>
    <property type="evidence" value="ECO:0007669"/>
    <property type="project" value="TreeGrafter"/>
</dbReference>
<protein>
    <recommendedName>
        <fullName evidence="3">Replication-associated recombination protein A</fullName>
    </recommendedName>
</protein>
<gene>
    <name evidence="9" type="primary">rarA [H]</name>
    <name evidence="9" type="ordered locus">TVNIR_2927</name>
</gene>
<dbReference type="Proteomes" id="UP000010809">
    <property type="component" value="Chromosome"/>
</dbReference>
<dbReference type="InterPro" id="IPR008921">
    <property type="entry name" value="DNA_pol3_clamp-load_cplx_C"/>
</dbReference>
<evidence type="ECO:0000256" key="2">
    <source>
        <dbReference type="ARBA" id="ARBA00008959"/>
    </source>
</evidence>
<keyword evidence="5" id="KW-0547">Nucleotide-binding</keyword>